<reference evidence="2 3" key="1">
    <citation type="submission" date="2021-07" db="EMBL/GenBank/DDBJ databases">
        <title>Whole Genome Sequence of Nocardia Iowensis.</title>
        <authorList>
            <person name="Lamm A."/>
            <person name="Collins-Fairclough A.M."/>
            <person name="Bunk B."/>
            <person name="Sproer C."/>
        </authorList>
    </citation>
    <scope>NUCLEOTIDE SEQUENCE [LARGE SCALE GENOMIC DNA]</scope>
    <source>
        <strain evidence="2 3">NRRL 5646</strain>
    </source>
</reference>
<keyword evidence="3" id="KW-1185">Reference proteome</keyword>
<name>A0ABX8RV95_NOCIO</name>
<keyword evidence="1" id="KW-0732">Signal</keyword>
<feature type="chain" id="PRO_5045187536" evidence="1">
    <location>
        <begin position="26"/>
        <end position="143"/>
    </location>
</feature>
<sequence length="143" mass="14560">MLRRAGVFASATALVAVTGTGLAAAAPTFSTAPKTTVDINGAKLNGAADVDVSVTYNCEPVDKAVTLEVFVRGTGEAEQMLGAKAAATCDSKRHEVVLTAAKIAESAPFTPSAGQNVRVFASLIGEGHESIEGGTAVRRLTIK</sequence>
<evidence type="ECO:0000313" key="2">
    <source>
        <dbReference type="EMBL" id="QXN93569.1"/>
    </source>
</evidence>
<protein>
    <submittedName>
        <fullName evidence="2">Uncharacterized protein</fullName>
    </submittedName>
</protein>
<proteinExistence type="predicted"/>
<dbReference type="RefSeq" id="WP_218475664.1">
    <property type="nucleotide sequence ID" value="NZ_BAABJN010000001.1"/>
</dbReference>
<gene>
    <name evidence="2" type="ORF">KV110_11100</name>
</gene>
<dbReference type="Proteomes" id="UP000694257">
    <property type="component" value="Chromosome"/>
</dbReference>
<evidence type="ECO:0000256" key="1">
    <source>
        <dbReference type="SAM" id="SignalP"/>
    </source>
</evidence>
<accession>A0ABX8RV95</accession>
<feature type="signal peptide" evidence="1">
    <location>
        <begin position="1"/>
        <end position="25"/>
    </location>
</feature>
<organism evidence="2 3">
    <name type="scientific">Nocardia iowensis</name>
    <dbReference type="NCBI Taxonomy" id="204891"/>
    <lineage>
        <taxon>Bacteria</taxon>
        <taxon>Bacillati</taxon>
        <taxon>Actinomycetota</taxon>
        <taxon>Actinomycetes</taxon>
        <taxon>Mycobacteriales</taxon>
        <taxon>Nocardiaceae</taxon>
        <taxon>Nocardia</taxon>
    </lineage>
</organism>
<evidence type="ECO:0000313" key="3">
    <source>
        <dbReference type="Proteomes" id="UP000694257"/>
    </source>
</evidence>
<dbReference type="EMBL" id="CP078145">
    <property type="protein sequence ID" value="QXN93569.1"/>
    <property type="molecule type" value="Genomic_DNA"/>
</dbReference>